<comment type="caution">
    <text evidence="1">The sequence shown here is derived from an EMBL/GenBank/DDBJ whole genome shotgun (WGS) entry which is preliminary data.</text>
</comment>
<gene>
    <name evidence="1" type="ORF">MSG28_010825</name>
</gene>
<reference evidence="1 2" key="1">
    <citation type="journal article" date="2022" name="Genome Biol. Evol.">
        <title>The Spruce Budworm Genome: Reconstructing the Evolutionary History of Antifreeze Proteins.</title>
        <authorList>
            <person name="Beliveau C."/>
            <person name="Gagne P."/>
            <person name="Picq S."/>
            <person name="Vernygora O."/>
            <person name="Keeling C.I."/>
            <person name="Pinkney K."/>
            <person name="Doucet D."/>
            <person name="Wen F."/>
            <person name="Johnston J.S."/>
            <person name="Maaroufi H."/>
            <person name="Boyle B."/>
            <person name="Laroche J."/>
            <person name="Dewar K."/>
            <person name="Juretic N."/>
            <person name="Blackburn G."/>
            <person name="Nisole A."/>
            <person name="Brunet B."/>
            <person name="Brandao M."/>
            <person name="Lumley L."/>
            <person name="Duan J."/>
            <person name="Quan G."/>
            <person name="Lucarotti C.J."/>
            <person name="Roe A.D."/>
            <person name="Sperling F.A.H."/>
            <person name="Levesque R.C."/>
            <person name="Cusson M."/>
        </authorList>
    </citation>
    <scope>NUCLEOTIDE SEQUENCE [LARGE SCALE GENOMIC DNA]</scope>
    <source>
        <strain evidence="1">Glfc:IPQL:Cfum</strain>
    </source>
</reference>
<organism evidence="1 2">
    <name type="scientific">Choristoneura fumiferana</name>
    <name type="common">Spruce budworm moth</name>
    <name type="synonym">Archips fumiferana</name>
    <dbReference type="NCBI Taxonomy" id="7141"/>
    <lineage>
        <taxon>Eukaryota</taxon>
        <taxon>Metazoa</taxon>
        <taxon>Ecdysozoa</taxon>
        <taxon>Arthropoda</taxon>
        <taxon>Hexapoda</taxon>
        <taxon>Insecta</taxon>
        <taxon>Pterygota</taxon>
        <taxon>Neoptera</taxon>
        <taxon>Endopterygota</taxon>
        <taxon>Lepidoptera</taxon>
        <taxon>Glossata</taxon>
        <taxon>Ditrysia</taxon>
        <taxon>Tortricoidea</taxon>
        <taxon>Tortricidae</taxon>
        <taxon>Tortricinae</taxon>
        <taxon>Choristoneura</taxon>
    </lineage>
</organism>
<evidence type="ECO:0000313" key="1">
    <source>
        <dbReference type="EMBL" id="KAI8438207.1"/>
    </source>
</evidence>
<dbReference type="EMBL" id="CM046118">
    <property type="protein sequence ID" value="KAI8438207.1"/>
    <property type="molecule type" value="Genomic_DNA"/>
</dbReference>
<dbReference type="Proteomes" id="UP001064048">
    <property type="component" value="Chromosome 18"/>
</dbReference>
<accession>A0ACC0KPM6</accession>
<keyword evidence="2" id="KW-1185">Reference proteome</keyword>
<sequence>MGQEWILEALPFDHRSLRYRSVNRYLLLSLCEAKNCRIFENDESRSVVQSRPLKLSLAWPSKGSYQVPTKARLYRTPLGVLGVQRIKPYDHKCTIEDSAKHLAKVGHEKGEAVEHLVQMMKEEGDTPLANFKGTSKRTKMALEAQVKRNVSPMVPRTNDNLEQKPTTVDIKPIVVLYNTFRIEIADSLVNEKVDKGAYEGVRSKLTAMSDKKSKPEHAKVMPETLHLPRLAPLSCFHQRCAVRGCVNEAFLLVTEKHIPRNTSSHIIATAEKRRVLADLMARKGTTELAKEGVYKIDYTEGGKEHMCRMEITVPVEPPSRHMCHSGHYARTKSMLFLIMNAPVGVTDSHNPGKKKEMEGKINAAIPDSKLQDMLKAERAKISDTSTGPKNRVVSDIYAPFVVSDIGAGEAMGVIKRGLEKEGDKEFLNIGKFNKTHKGAADMLDKAPGFGGENPNGIILNEVSDRIGNVDKDAASPVAIQHMDSGLDAKGIDAWGGGGAGGGSRTGISSRGSGTSRRQLEEDEERRRTGGKRSVATESYDSEREQALGILHKQLRSKGNETFYKQPKTDLSHSLASDWLSMKPPMNVVKSVKESGDTARLHQKFEKKLNALVAKSTPAAMRDIMQDYKALVTEGLIAEMQKRGNEILIEKNGKTESAFFSAQRFGYKKHHKNNINISFIPRCMVSSEYNLSFADHIKDAADYLSTVVTEKAPLTPQHVHGVRVQRAHEAAAHHAVTNS</sequence>
<name>A0ACC0KPM6_CHOFU</name>
<proteinExistence type="predicted"/>
<protein>
    <submittedName>
        <fullName evidence="1">Uncharacterized protein</fullName>
    </submittedName>
</protein>
<evidence type="ECO:0000313" key="2">
    <source>
        <dbReference type="Proteomes" id="UP001064048"/>
    </source>
</evidence>